<dbReference type="GO" id="GO:0008745">
    <property type="term" value="F:N-acetylmuramoyl-L-alanine amidase activity"/>
    <property type="evidence" value="ECO:0007669"/>
    <property type="project" value="InterPro"/>
</dbReference>
<dbReference type="CDD" id="cd02696">
    <property type="entry name" value="MurNAc-LAA"/>
    <property type="match status" value="1"/>
</dbReference>
<proteinExistence type="predicted"/>
<feature type="region of interest" description="Disordered" evidence="2">
    <location>
        <begin position="190"/>
        <end position="220"/>
    </location>
</feature>
<protein>
    <recommendedName>
        <fullName evidence="3">MurNAc-LAA domain-containing protein</fullName>
    </recommendedName>
</protein>
<feature type="region of interest" description="Disordered" evidence="2">
    <location>
        <begin position="321"/>
        <end position="354"/>
    </location>
</feature>
<dbReference type="PANTHER" id="PTHR30404:SF0">
    <property type="entry name" value="N-ACETYLMURAMOYL-L-ALANINE AMIDASE AMIC"/>
    <property type="match status" value="1"/>
</dbReference>
<comment type="caution">
    <text evidence="4">The sequence shown here is derived from an EMBL/GenBank/DDBJ whole genome shotgun (WGS) entry which is preliminary data.</text>
</comment>
<sequence length="354" mass="38392">MAKVAMCAGHGGSGSTPGKRSPAGEYEWNFNDAVVRAAIAKLKANGVEVLRTDDASGKTDVGLTARTNKANAWGADVYVSCHHNALGTNWLNYEIGIETFTQNGSQPQSEILARCIHPKYVKAMGLKDRGMKKSNLAITRQTKMPAVLTEGGFMDSRIDIKSMRDNAKLKAQGEAIADGIMEFLNVKNTNSAPKVSKPSPGKTGSKQITKPSSPTKTKWKKLTGNWTGQTLGNGEYGNPVNQLQTKLANNNPPFYPNKGAKNNGIDSYYGDDTEDAVRRFQSYYGLDVDGLAGKQVYNKLSGTSTKSNPKKSISQMATEVIAGKHGSGHENRRNSLGISKSEYEKVRKEVNKRL</sequence>
<feature type="region of interest" description="Disordered" evidence="2">
    <location>
        <begin position="1"/>
        <end position="22"/>
    </location>
</feature>
<reference evidence="4 5" key="1">
    <citation type="submission" date="2019-07" db="EMBL/GenBank/DDBJ databases">
        <title>Whole genome shotgun sequence of Oceanobacillus sojae NBRC 105379.</title>
        <authorList>
            <person name="Hosoyama A."/>
            <person name="Uohara A."/>
            <person name="Ohji S."/>
            <person name="Ichikawa N."/>
        </authorList>
    </citation>
    <scope>NUCLEOTIDE SEQUENCE [LARGE SCALE GENOMIC DNA]</scope>
    <source>
        <strain evidence="4 5">NBRC 105379</strain>
    </source>
</reference>
<dbReference type="Pfam" id="PF01471">
    <property type="entry name" value="PG_binding_1"/>
    <property type="match status" value="1"/>
</dbReference>
<dbReference type="AlphaFoldDB" id="A0A511ZIL2"/>
<evidence type="ECO:0000259" key="3">
    <source>
        <dbReference type="SMART" id="SM00646"/>
    </source>
</evidence>
<dbReference type="Gene3D" id="3.40.630.40">
    <property type="entry name" value="Zn-dependent exopeptidases"/>
    <property type="match status" value="1"/>
</dbReference>
<dbReference type="Proteomes" id="UP000321558">
    <property type="component" value="Unassembled WGS sequence"/>
</dbReference>
<dbReference type="InterPro" id="IPR002508">
    <property type="entry name" value="MurNAc-LAA_cat"/>
</dbReference>
<feature type="compositionally biased region" description="Low complexity" evidence="2">
    <location>
        <begin position="205"/>
        <end position="216"/>
    </location>
</feature>
<keyword evidence="5" id="KW-1185">Reference proteome</keyword>
<keyword evidence="1" id="KW-0378">Hydrolase</keyword>
<evidence type="ECO:0000256" key="1">
    <source>
        <dbReference type="ARBA" id="ARBA00022801"/>
    </source>
</evidence>
<dbReference type="PANTHER" id="PTHR30404">
    <property type="entry name" value="N-ACETYLMURAMOYL-L-ALANINE AMIDASE"/>
    <property type="match status" value="1"/>
</dbReference>
<dbReference type="EMBL" id="BJYM01000007">
    <property type="protein sequence ID" value="GEN87265.1"/>
    <property type="molecule type" value="Genomic_DNA"/>
</dbReference>
<dbReference type="Pfam" id="PF01520">
    <property type="entry name" value="Amidase_3"/>
    <property type="match status" value="1"/>
</dbReference>
<dbReference type="Pfam" id="PF08230">
    <property type="entry name" value="CW_7"/>
    <property type="match status" value="1"/>
</dbReference>
<dbReference type="InterPro" id="IPR036365">
    <property type="entry name" value="PGBD-like_sf"/>
</dbReference>
<evidence type="ECO:0000256" key="2">
    <source>
        <dbReference type="SAM" id="MobiDB-lite"/>
    </source>
</evidence>
<dbReference type="InterPro" id="IPR036366">
    <property type="entry name" value="PGBDSf"/>
</dbReference>
<dbReference type="InterPro" id="IPR013168">
    <property type="entry name" value="Cpl_7_lyso_C"/>
</dbReference>
<dbReference type="InterPro" id="IPR002477">
    <property type="entry name" value="Peptidoglycan-bd-like"/>
</dbReference>
<feature type="domain" description="MurNAc-LAA" evidence="3">
    <location>
        <begin position="67"/>
        <end position="181"/>
    </location>
</feature>
<dbReference type="SUPFAM" id="SSF47090">
    <property type="entry name" value="PGBD-like"/>
    <property type="match status" value="1"/>
</dbReference>
<evidence type="ECO:0000313" key="4">
    <source>
        <dbReference type="EMBL" id="GEN87265.1"/>
    </source>
</evidence>
<dbReference type="GO" id="GO:0009253">
    <property type="term" value="P:peptidoglycan catabolic process"/>
    <property type="evidence" value="ECO:0007669"/>
    <property type="project" value="InterPro"/>
</dbReference>
<gene>
    <name evidence="4" type="ORF">OSO01_20040</name>
</gene>
<dbReference type="RefSeq" id="WP_147210253.1">
    <property type="nucleotide sequence ID" value="NZ_BJYM01000007.1"/>
</dbReference>
<evidence type="ECO:0000313" key="5">
    <source>
        <dbReference type="Proteomes" id="UP000321558"/>
    </source>
</evidence>
<dbReference type="SMART" id="SM00646">
    <property type="entry name" value="Ami_3"/>
    <property type="match status" value="1"/>
</dbReference>
<dbReference type="SUPFAM" id="SSF53187">
    <property type="entry name" value="Zn-dependent exopeptidases"/>
    <property type="match status" value="1"/>
</dbReference>
<dbReference type="OrthoDB" id="9763643at2"/>
<dbReference type="InterPro" id="IPR050695">
    <property type="entry name" value="N-acetylmuramoyl_amidase_3"/>
</dbReference>
<name>A0A511ZIL2_9BACI</name>
<accession>A0A511ZIL2</accession>
<dbReference type="GO" id="GO:0030288">
    <property type="term" value="C:outer membrane-bounded periplasmic space"/>
    <property type="evidence" value="ECO:0007669"/>
    <property type="project" value="TreeGrafter"/>
</dbReference>
<feature type="compositionally biased region" description="Basic and acidic residues" evidence="2">
    <location>
        <begin position="341"/>
        <end position="354"/>
    </location>
</feature>
<dbReference type="Gene3D" id="1.10.101.10">
    <property type="entry name" value="PGBD-like superfamily/PGBD"/>
    <property type="match status" value="1"/>
</dbReference>
<organism evidence="4 5">
    <name type="scientific">Oceanobacillus sojae</name>
    <dbReference type="NCBI Taxonomy" id="582851"/>
    <lineage>
        <taxon>Bacteria</taxon>
        <taxon>Bacillati</taxon>
        <taxon>Bacillota</taxon>
        <taxon>Bacilli</taxon>
        <taxon>Bacillales</taxon>
        <taxon>Bacillaceae</taxon>
        <taxon>Oceanobacillus</taxon>
    </lineage>
</organism>